<name>A0A927C5F2_9BACL</name>
<dbReference type="AlphaFoldDB" id="A0A927C5F2"/>
<evidence type="ECO:0000313" key="1">
    <source>
        <dbReference type="EMBL" id="MBD2861600.1"/>
    </source>
</evidence>
<reference evidence="1" key="1">
    <citation type="submission" date="2020-09" db="EMBL/GenBank/DDBJ databases">
        <title>A novel bacterium of genus Paenibacillus, isolated from South China Sea.</title>
        <authorList>
            <person name="Huang H."/>
            <person name="Mo K."/>
            <person name="Hu Y."/>
        </authorList>
    </citation>
    <scope>NUCLEOTIDE SEQUENCE</scope>
    <source>
        <strain evidence="1">IB182363</strain>
    </source>
</reference>
<dbReference type="RefSeq" id="WP_190925738.1">
    <property type="nucleotide sequence ID" value="NZ_JACXJA010000006.1"/>
</dbReference>
<proteinExistence type="predicted"/>
<dbReference type="EMBL" id="JACXJA010000006">
    <property type="protein sequence ID" value="MBD2861600.1"/>
    <property type="molecule type" value="Genomic_DNA"/>
</dbReference>
<keyword evidence="2" id="KW-1185">Reference proteome</keyword>
<dbReference type="Proteomes" id="UP000639396">
    <property type="component" value="Unassembled WGS sequence"/>
</dbReference>
<protein>
    <recommendedName>
        <fullName evidence="3">DUF3168 domain-containing protein</fullName>
    </recommendedName>
</protein>
<comment type="caution">
    <text evidence="1">The sequence shown here is derived from an EMBL/GenBank/DDBJ whole genome shotgun (WGS) entry which is preliminary data.</text>
</comment>
<evidence type="ECO:0008006" key="3">
    <source>
        <dbReference type="Google" id="ProtNLM"/>
    </source>
</evidence>
<accession>A0A927C5F2</accession>
<gene>
    <name evidence="1" type="ORF">IDH45_06290</name>
</gene>
<organism evidence="1 2">
    <name type="scientific">Paenibacillus oceani</name>
    <dbReference type="NCBI Taxonomy" id="2772510"/>
    <lineage>
        <taxon>Bacteria</taxon>
        <taxon>Bacillati</taxon>
        <taxon>Bacillota</taxon>
        <taxon>Bacilli</taxon>
        <taxon>Bacillales</taxon>
        <taxon>Paenibacillaceae</taxon>
        <taxon>Paenibacillus</taxon>
    </lineage>
</organism>
<sequence length="117" mass="12784">MYDVKPEINALLESIPGVTVTDAFPKGPADTPRITFYELGNSDPLTIANEPLSDIAIQIDVWHKRSTGPLAAAVDDAMNGIGFRRQMAADIPDPSGLKRKTMRYRGVVDTRTGRVTQ</sequence>
<evidence type="ECO:0000313" key="2">
    <source>
        <dbReference type="Proteomes" id="UP000639396"/>
    </source>
</evidence>